<reference evidence="2 3" key="1">
    <citation type="submission" date="2024-01" db="EMBL/GenBank/DDBJ databases">
        <title>Genome assemblies of Stephania.</title>
        <authorList>
            <person name="Yang L."/>
        </authorList>
    </citation>
    <scope>NUCLEOTIDE SEQUENCE [LARGE SCALE GENOMIC DNA]</scope>
    <source>
        <strain evidence="2">YNDBR</strain>
        <tissue evidence="2">Leaf</tissue>
    </source>
</reference>
<accession>A0AAP0Q7I7</accession>
<feature type="compositionally biased region" description="Low complexity" evidence="1">
    <location>
        <begin position="81"/>
        <end position="94"/>
    </location>
</feature>
<dbReference type="AlphaFoldDB" id="A0AAP0Q7I7"/>
<name>A0AAP0Q7I7_9MAGN</name>
<dbReference type="EMBL" id="JBBNAF010000001">
    <property type="protein sequence ID" value="KAK9169074.1"/>
    <property type="molecule type" value="Genomic_DNA"/>
</dbReference>
<comment type="caution">
    <text evidence="2">The sequence shown here is derived from an EMBL/GenBank/DDBJ whole genome shotgun (WGS) entry which is preliminary data.</text>
</comment>
<sequence length="109" mass="11114">MADRRDRSSPAAASSGDARREGADGSSRPIGSAVGGDSDVTGFATMTASGGRSAPARRQTSRRAAVRWGSLRDCAVEETAARPAAGQRRQQSSGGRAGGASERPAVARR</sequence>
<evidence type="ECO:0000313" key="2">
    <source>
        <dbReference type="EMBL" id="KAK9169074.1"/>
    </source>
</evidence>
<feature type="region of interest" description="Disordered" evidence="1">
    <location>
        <begin position="1"/>
        <end position="109"/>
    </location>
</feature>
<proteinExistence type="predicted"/>
<organism evidence="2 3">
    <name type="scientific">Stephania yunnanensis</name>
    <dbReference type="NCBI Taxonomy" id="152371"/>
    <lineage>
        <taxon>Eukaryota</taxon>
        <taxon>Viridiplantae</taxon>
        <taxon>Streptophyta</taxon>
        <taxon>Embryophyta</taxon>
        <taxon>Tracheophyta</taxon>
        <taxon>Spermatophyta</taxon>
        <taxon>Magnoliopsida</taxon>
        <taxon>Ranunculales</taxon>
        <taxon>Menispermaceae</taxon>
        <taxon>Menispermoideae</taxon>
        <taxon>Cissampelideae</taxon>
        <taxon>Stephania</taxon>
    </lineage>
</organism>
<protein>
    <submittedName>
        <fullName evidence="2">Uncharacterized protein</fullName>
    </submittedName>
</protein>
<dbReference type="Proteomes" id="UP001420932">
    <property type="component" value="Unassembled WGS sequence"/>
</dbReference>
<evidence type="ECO:0000313" key="3">
    <source>
        <dbReference type="Proteomes" id="UP001420932"/>
    </source>
</evidence>
<evidence type="ECO:0000256" key="1">
    <source>
        <dbReference type="SAM" id="MobiDB-lite"/>
    </source>
</evidence>
<keyword evidence="3" id="KW-1185">Reference proteome</keyword>
<gene>
    <name evidence="2" type="ORF">Syun_001214</name>
</gene>